<sequence>MHNSPFDAPGMASCELTVDTANSERDRFLARSSAAGKACVAAWTPCCCRRTMGGVYAFLSVPTRVASITHADVDSGEPALAADAWAARRSPCDRHGDRAAVSSPRRHARLRGLANIALEGAPPHATARNLPRATRAASAPLAGRAGADGCTSVLLQRDFFHLCDIRRAARSPNRYARVRSGIRRLSDRRRRDARRGRR</sequence>
<dbReference type="AlphaFoldDB" id="E5APY8"/>
<dbReference type="KEGG" id="brh:RBRH_02417"/>
<proteinExistence type="predicted"/>
<evidence type="ECO:0000313" key="1">
    <source>
        <dbReference type="EMBL" id="CBW74670.1"/>
    </source>
</evidence>
<reference evidence="1 2" key="1">
    <citation type="journal article" date="2011" name="J. Bacteriol.">
        <title>Complete genome sequence of Burkholderia rhizoxinica, an endosymbiont of Rhizopus microsporus.</title>
        <authorList>
            <person name="Lackner G."/>
            <person name="Moebius N."/>
            <person name="Partida-Martinez L."/>
            <person name="Hertweck C."/>
        </authorList>
    </citation>
    <scope>NUCLEOTIDE SEQUENCE [LARGE SCALE GENOMIC DNA]</scope>
    <source>
        <strain evidence="2">DSM 19002 / CIP 109453 / HKI 454</strain>
    </source>
</reference>
<name>E5APY8_MYCRK</name>
<dbReference type="EMBL" id="FR687359">
    <property type="protein sequence ID" value="CBW74670.1"/>
    <property type="molecule type" value="Genomic_DNA"/>
</dbReference>
<dbReference type="Proteomes" id="UP000007437">
    <property type="component" value="Chromosome"/>
</dbReference>
<dbReference type="HOGENOM" id="CLU_1375949_0_0_4"/>
<gene>
    <name evidence="1" type="ordered locus">RBRH_02417</name>
</gene>
<accession>E5APY8</accession>
<evidence type="ECO:0000313" key="2">
    <source>
        <dbReference type="Proteomes" id="UP000007437"/>
    </source>
</evidence>
<organism evidence="1 2">
    <name type="scientific">Mycetohabitans rhizoxinica (strain DSM 19002 / CIP 109453 / HKI 454)</name>
    <name type="common">Paraburkholderia rhizoxinica</name>
    <dbReference type="NCBI Taxonomy" id="882378"/>
    <lineage>
        <taxon>Bacteria</taxon>
        <taxon>Pseudomonadati</taxon>
        <taxon>Pseudomonadota</taxon>
        <taxon>Betaproteobacteria</taxon>
        <taxon>Burkholderiales</taxon>
        <taxon>Burkholderiaceae</taxon>
        <taxon>Mycetohabitans</taxon>
    </lineage>
</organism>
<protein>
    <submittedName>
        <fullName evidence="1">Uncharacterized protein</fullName>
    </submittedName>
</protein>